<protein>
    <submittedName>
        <fullName evidence="2">Uncharacterized protein</fullName>
    </submittedName>
</protein>
<keyword evidence="1" id="KW-1133">Transmembrane helix</keyword>
<evidence type="ECO:0000313" key="3">
    <source>
        <dbReference type="Proteomes" id="UP000314982"/>
    </source>
</evidence>
<keyword evidence="1" id="KW-0472">Membrane</keyword>
<accession>A0A4W5QZD9</accession>
<evidence type="ECO:0000256" key="1">
    <source>
        <dbReference type="SAM" id="Phobius"/>
    </source>
</evidence>
<sequence length="120" mass="13897">MPGHVGDRCPSHTPPPHTEVKHYFYLFLLLGCVLLNTMIPRYEECVQLMQSLEYLGNRTRISTAKGWFYAGCFDFLLYSGFAFHPFEECYIFVEESQSDPNLVADRSLMMNLWLCVSRSA</sequence>
<name>A0A4W5QZD9_9TELE</name>
<reference evidence="2" key="2">
    <citation type="submission" date="2025-08" db="UniProtKB">
        <authorList>
            <consortium name="Ensembl"/>
        </authorList>
    </citation>
    <scope>IDENTIFICATION</scope>
</reference>
<dbReference type="AlphaFoldDB" id="A0A4W5QZD9"/>
<keyword evidence="1" id="KW-0812">Transmembrane</keyword>
<dbReference type="Ensembl" id="ENSHHUT00000081631.1">
    <property type="protein sequence ID" value="ENSHHUP00000079083.1"/>
    <property type="gene ID" value="ENSHHUG00000046130.1"/>
</dbReference>
<dbReference type="Proteomes" id="UP000314982">
    <property type="component" value="Unassembled WGS sequence"/>
</dbReference>
<proteinExistence type="predicted"/>
<organism evidence="2 3">
    <name type="scientific">Hucho hucho</name>
    <name type="common">huchen</name>
    <dbReference type="NCBI Taxonomy" id="62062"/>
    <lineage>
        <taxon>Eukaryota</taxon>
        <taxon>Metazoa</taxon>
        <taxon>Chordata</taxon>
        <taxon>Craniata</taxon>
        <taxon>Vertebrata</taxon>
        <taxon>Euteleostomi</taxon>
        <taxon>Actinopterygii</taxon>
        <taxon>Neopterygii</taxon>
        <taxon>Teleostei</taxon>
        <taxon>Protacanthopterygii</taxon>
        <taxon>Salmoniformes</taxon>
        <taxon>Salmonidae</taxon>
        <taxon>Salmoninae</taxon>
        <taxon>Hucho</taxon>
    </lineage>
</organism>
<reference evidence="3" key="1">
    <citation type="submission" date="2018-06" db="EMBL/GenBank/DDBJ databases">
        <title>Genome assembly of Danube salmon.</title>
        <authorList>
            <person name="Macqueen D.J."/>
            <person name="Gundappa M.K."/>
        </authorList>
    </citation>
    <scope>NUCLEOTIDE SEQUENCE [LARGE SCALE GENOMIC DNA]</scope>
</reference>
<keyword evidence="3" id="KW-1185">Reference proteome</keyword>
<reference evidence="2" key="3">
    <citation type="submission" date="2025-09" db="UniProtKB">
        <authorList>
            <consortium name="Ensembl"/>
        </authorList>
    </citation>
    <scope>IDENTIFICATION</scope>
</reference>
<feature type="transmembrane region" description="Helical" evidence="1">
    <location>
        <begin position="22"/>
        <end position="39"/>
    </location>
</feature>
<evidence type="ECO:0000313" key="2">
    <source>
        <dbReference type="Ensembl" id="ENSHHUP00000079083.1"/>
    </source>
</evidence>